<organism evidence="1 2">
    <name type="scientific">Aquatica leii</name>
    <dbReference type="NCBI Taxonomy" id="1421715"/>
    <lineage>
        <taxon>Eukaryota</taxon>
        <taxon>Metazoa</taxon>
        <taxon>Ecdysozoa</taxon>
        <taxon>Arthropoda</taxon>
        <taxon>Hexapoda</taxon>
        <taxon>Insecta</taxon>
        <taxon>Pterygota</taxon>
        <taxon>Neoptera</taxon>
        <taxon>Endopterygota</taxon>
        <taxon>Coleoptera</taxon>
        <taxon>Polyphaga</taxon>
        <taxon>Elateriformia</taxon>
        <taxon>Elateroidea</taxon>
        <taxon>Lampyridae</taxon>
        <taxon>Luciolinae</taxon>
        <taxon>Aquatica</taxon>
    </lineage>
</organism>
<reference evidence="2" key="1">
    <citation type="submission" date="2023-01" db="EMBL/GenBank/DDBJ databases">
        <title>Key to firefly adult light organ development and bioluminescence: homeobox transcription factors regulate luciferase expression and transportation to peroxisome.</title>
        <authorList>
            <person name="Fu X."/>
        </authorList>
    </citation>
    <scope>NUCLEOTIDE SEQUENCE [LARGE SCALE GENOMIC DNA]</scope>
</reference>
<evidence type="ECO:0008006" key="3">
    <source>
        <dbReference type="Google" id="ProtNLM"/>
    </source>
</evidence>
<keyword evidence="2" id="KW-1185">Reference proteome</keyword>
<dbReference type="AlphaFoldDB" id="A0AAN7PSY4"/>
<proteinExistence type="predicted"/>
<evidence type="ECO:0000313" key="2">
    <source>
        <dbReference type="Proteomes" id="UP001353858"/>
    </source>
</evidence>
<evidence type="ECO:0000313" key="1">
    <source>
        <dbReference type="EMBL" id="KAK4876079.1"/>
    </source>
</evidence>
<dbReference type="Proteomes" id="UP001353858">
    <property type="component" value="Unassembled WGS sequence"/>
</dbReference>
<sequence>MEIPSISSINFYGQRYKRLGQAVEQINSTDDNTPVSILLIPPEVDIQTDEEDVDDDDLLSSSIPKDVPGEVEVVYDSDEDDDTIPLSIIQDMLHKARHNPKNTKTHIISKVIYVNMAESENVFNLLPDKPCRYCKIMPKSGPKCKNCDCVLHPGCVKYIKNVKIIDDNQVICCTSGEVGQADLSELRVSIDATNVHSSE</sequence>
<protein>
    <recommendedName>
        <fullName evidence="3">Phorbol-ester/DAG-type domain-containing protein</fullName>
    </recommendedName>
</protein>
<name>A0AAN7PSY4_9COLE</name>
<feature type="non-terminal residue" evidence="1">
    <location>
        <position position="199"/>
    </location>
</feature>
<comment type="caution">
    <text evidence="1">The sequence shown here is derived from an EMBL/GenBank/DDBJ whole genome shotgun (WGS) entry which is preliminary data.</text>
</comment>
<accession>A0AAN7PSY4</accession>
<gene>
    <name evidence="1" type="ORF">RN001_012501</name>
</gene>
<dbReference type="EMBL" id="JARPUR010000005">
    <property type="protein sequence ID" value="KAK4876079.1"/>
    <property type="molecule type" value="Genomic_DNA"/>
</dbReference>